<name>A0A2T0R4R7_9ACTN</name>
<evidence type="ECO:0000313" key="4">
    <source>
        <dbReference type="Proteomes" id="UP000238083"/>
    </source>
</evidence>
<feature type="transmembrane region" description="Helical" evidence="1">
    <location>
        <begin position="20"/>
        <end position="42"/>
    </location>
</feature>
<dbReference type="Gene3D" id="1.20.144.10">
    <property type="entry name" value="Phosphatidic acid phosphatase type 2/haloperoxidase"/>
    <property type="match status" value="1"/>
</dbReference>
<proteinExistence type="predicted"/>
<accession>A0A2T0R4R7</accession>
<dbReference type="PANTHER" id="PTHR14969">
    <property type="entry name" value="SPHINGOSINE-1-PHOSPHATE PHOSPHOHYDROLASE"/>
    <property type="match status" value="1"/>
</dbReference>
<dbReference type="AlphaFoldDB" id="A0A2T0R4R7"/>
<dbReference type="SMART" id="SM00014">
    <property type="entry name" value="acidPPc"/>
    <property type="match status" value="1"/>
</dbReference>
<evidence type="ECO:0000313" key="3">
    <source>
        <dbReference type="EMBL" id="PRY15329.1"/>
    </source>
</evidence>
<feature type="transmembrane region" description="Helical" evidence="1">
    <location>
        <begin position="49"/>
        <end position="71"/>
    </location>
</feature>
<dbReference type="PANTHER" id="PTHR14969:SF13">
    <property type="entry name" value="AT30094P"/>
    <property type="match status" value="1"/>
</dbReference>
<evidence type="ECO:0000256" key="1">
    <source>
        <dbReference type="SAM" id="Phobius"/>
    </source>
</evidence>
<dbReference type="Pfam" id="PF01569">
    <property type="entry name" value="PAP2"/>
    <property type="match status" value="1"/>
</dbReference>
<dbReference type="InterPro" id="IPR000326">
    <property type="entry name" value="PAP2/HPO"/>
</dbReference>
<reference evidence="3 4" key="1">
    <citation type="submission" date="2018-03" db="EMBL/GenBank/DDBJ databases">
        <title>Genomic Encyclopedia of Archaeal and Bacterial Type Strains, Phase II (KMG-II): from individual species to whole genera.</title>
        <authorList>
            <person name="Goeker M."/>
        </authorList>
    </citation>
    <scope>NUCLEOTIDE SEQUENCE [LARGE SCALE GENOMIC DNA]</scope>
    <source>
        <strain evidence="3 4">DSM 19711</strain>
    </source>
</reference>
<feature type="transmembrane region" description="Helical" evidence="1">
    <location>
        <begin position="147"/>
        <end position="165"/>
    </location>
</feature>
<keyword evidence="1" id="KW-0812">Transmembrane</keyword>
<protein>
    <submittedName>
        <fullName evidence="3">Undecaprenyl-diphosphatase</fullName>
    </submittedName>
</protein>
<feature type="domain" description="Phosphatidic acid phosphatase type 2/haloperoxidase" evidence="2">
    <location>
        <begin position="52"/>
        <end position="162"/>
    </location>
</feature>
<dbReference type="CDD" id="cd03392">
    <property type="entry name" value="PAP2_like_2"/>
    <property type="match status" value="1"/>
</dbReference>
<evidence type="ECO:0000259" key="2">
    <source>
        <dbReference type="SMART" id="SM00014"/>
    </source>
</evidence>
<feature type="transmembrane region" description="Helical" evidence="1">
    <location>
        <begin position="91"/>
        <end position="110"/>
    </location>
</feature>
<feature type="transmembrane region" description="Helical" evidence="1">
    <location>
        <begin position="117"/>
        <end position="135"/>
    </location>
</feature>
<sequence>MNDELAADRTPGWNTVTLVWSHLGNTETVIGVCLVVAGLLLWRTRDWRLAAVPAIAIALQAVIFATVSSLVGRDRPSVAKLDVSPPTTSYPSGHTGASTALYVAFALVALQVHRTWLRRLTVIACLLVPLLVAFARLYRGMHHVSDVGAAMVIGLGCALLAHGWYRHRTRSTTSGTRAAGRVRGQYS</sequence>
<dbReference type="InterPro" id="IPR036938">
    <property type="entry name" value="PAP2/HPO_sf"/>
</dbReference>
<comment type="caution">
    <text evidence="3">The sequence shown here is derived from an EMBL/GenBank/DDBJ whole genome shotgun (WGS) entry which is preliminary data.</text>
</comment>
<organism evidence="3 4">
    <name type="scientific">Kineococcus rhizosphaerae</name>
    <dbReference type="NCBI Taxonomy" id="559628"/>
    <lineage>
        <taxon>Bacteria</taxon>
        <taxon>Bacillati</taxon>
        <taxon>Actinomycetota</taxon>
        <taxon>Actinomycetes</taxon>
        <taxon>Kineosporiales</taxon>
        <taxon>Kineosporiaceae</taxon>
        <taxon>Kineococcus</taxon>
    </lineage>
</organism>
<dbReference type="EMBL" id="PVZF01000005">
    <property type="protein sequence ID" value="PRY15329.1"/>
    <property type="molecule type" value="Genomic_DNA"/>
</dbReference>
<keyword evidence="4" id="KW-1185">Reference proteome</keyword>
<dbReference type="Proteomes" id="UP000238083">
    <property type="component" value="Unassembled WGS sequence"/>
</dbReference>
<dbReference type="SUPFAM" id="SSF48317">
    <property type="entry name" value="Acid phosphatase/Vanadium-dependent haloperoxidase"/>
    <property type="match status" value="1"/>
</dbReference>
<keyword evidence="1" id="KW-1133">Transmembrane helix</keyword>
<keyword evidence="1" id="KW-0472">Membrane</keyword>
<gene>
    <name evidence="3" type="ORF">CLV37_105257</name>
</gene>